<dbReference type="EMBL" id="ABCS01000130">
    <property type="protein sequence ID" value="EDM74448.1"/>
    <property type="molecule type" value="Genomic_DNA"/>
</dbReference>
<dbReference type="AlphaFoldDB" id="A6GI61"/>
<dbReference type="STRING" id="391625.PPSIR1_10450"/>
<dbReference type="RefSeq" id="WP_006976397.1">
    <property type="nucleotide sequence ID" value="NZ_ABCS01000130.1"/>
</dbReference>
<feature type="region of interest" description="Disordered" evidence="1">
    <location>
        <begin position="76"/>
        <end position="98"/>
    </location>
</feature>
<keyword evidence="3" id="KW-1185">Reference proteome</keyword>
<dbReference type="Proteomes" id="UP000005801">
    <property type="component" value="Unassembled WGS sequence"/>
</dbReference>
<protein>
    <submittedName>
        <fullName evidence="2">Uncharacterized protein</fullName>
    </submittedName>
</protein>
<evidence type="ECO:0000313" key="3">
    <source>
        <dbReference type="Proteomes" id="UP000005801"/>
    </source>
</evidence>
<organism evidence="2 3">
    <name type="scientific">Plesiocystis pacifica SIR-1</name>
    <dbReference type="NCBI Taxonomy" id="391625"/>
    <lineage>
        <taxon>Bacteria</taxon>
        <taxon>Pseudomonadati</taxon>
        <taxon>Myxococcota</taxon>
        <taxon>Polyangia</taxon>
        <taxon>Nannocystales</taxon>
        <taxon>Nannocystaceae</taxon>
        <taxon>Plesiocystis</taxon>
    </lineage>
</organism>
<evidence type="ECO:0000313" key="2">
    <source>
        <dbReference type="EMBL" id="EDM74448.1"/>
    </source>
</evidence>
<name>A6GI61_9BACT</name>
<evidence type="ECO:0000256" key="1">
    <source>
        <dbReference type="SAM" id="MobiDB-lite"/>
    </source>
</evidence>
<comment type="caution">
    <text evidence="2">The sequence shown here is derived from an EMBL/GenBank/DDBJ whole genome shotgun (WGS) entry which is preliminary data.</text>
</comment>
<accession>A6GI61</accession>
<proteinExistence type="predicted"/>
<reference evidence="2 3" key="1">
    <citation type="submission" date="2007-06" db="EMBL/GenBank/DDBJ databases">
        <authorList>
            <person name="Shimkets L."/>
            <person name="Ferriera S."/>
            <person name="Johnson J."/>
            <person name="Kravitz S."/>
            <person name="Beeson K."/>
            <person name="Sutton G."/>
            <person name="Rogers Y.-H."/>
            <person name="Friedman R."/>
            <person name="Frazier M."/>
            <person name="Venter J.C."/>
        </authorList>
    </citation>
    <scope>NUCLEOTIDE SEQUENCE [LARGE SCALE GENOMIC DNA]</scope>
    <source>
        <strain evidence="2 3">SIR-1</strain>
    </source>
</reference>
<sequence length="98" mass="10148">MSLDDARAVYGDRERFAALLLAIVARARGLDVELGGLEHGGAGERAGADRHDELAAELVLGALALGRRIEALIDAAPPTADAQPPASQAPRAAESLLR</sequence>
<gene>
    <name evidence="2" type="ORF">PPSIR1_10450</name>
</gene>